<reference evidence="2" key="1">
    <citation type="submission" date="2017-09" db="EMBL/GenBank/DDBJ databases">
        <title>Depth-based differentiation of microbial function through sediment-hosted aquifers and enrichment of novel symbionts in the deep terrestrial subsurface.</title>
        <authorList>
            <person name="Probst A.J."/>
            <person name="Ladd B."/>
            <person name="Jarett J.K."/>
            <person name="Geller-Mcgrath D.E."/>
            <person name="Sieber C.M.K."/>
            <person name="Emerson J.B."/>
            <person name="Anantharaman K."/>
            <person name="Thomas B.C."/>
            <person name="Malmstrom R."/>
            <person name="Stieglmeier M."/>
            <person name="Klingl A."/>
            <person name="Woyke T."/>
            <person name="Ryan C.M."/>
            <person name="Banfield J.F."/>
        </authorList>
    </citation>
    <scope>NUCLEOTIDE SEQUENCE [LARGE SCALE GENOMIC DNA]</scope>
</reference>
<dbReference type="EMBL" id="PEYC01000032">
    <property type="protein sequence ID" value="PIS40086.1"/>
    <property type="molecule type" value="Genomic_DNA"/>
</dbReference>
<comment type="caution">
    <text evidence="1">The sequence shown here is derived from an EMBL/GenBank/DDBJ whole genome shotgun (WGS) entry which is preliminary data.</text>
</comment>
<proteinExistence type="predicted"/>
<evidence type="ECO:0000313" key="2">
    <source>
        <dbReference type="Proteomes" id="UP000231472"/>
    </source>
</evidence>
<name>A0A2H0YNT5_9BACT</name>
<dbReference type="Proteomes" id="UP000231472">
    <property type="component" value="Unassembled WGS sequence"/>
</dbReference>
<evidence type="ECO:0000313" key="1">
    <source>
        <dbReference type="EMBL" id="PIS40086.1"/>
    </source>
</evidence>
<protein>
    <submittedName>
        <fullName evidence="1">Uncharacterized protein</fullName>
    </submittedName>
</protein>
<gene>
    <name evidence="1" type="ORF">COT32_01710</name>
</gene>
<organism evidence="1 2">
    <name type="scientific">Candidatus Nealsonbacteria bacterium CG08_land_8_20_14_0_20_36_22</name>
    <dbReference type="NCBI Taxonomy" id="1974704"/>
    <lineage>
        <taxon>Bacteria</taxon>
        <taxon>Candidatus Nealsoniibacteriota</taxon>
    </lineage>
</organism>
<accession>A0A2H0YNT5</accession>
<sequence>MDNIIDFLERREDNILISVKSSFSSERTPKDFDFDFDEFIKKYDKKLLFLMSTSKLSSIVIKQGSVFLQQIPSIKYPLHFLALNSFSALLCLALIGEASKVIIFGADGGRTNPQEVYFKESDSEHQSFTPEQKLMIDAENFNKLMPLILKKTYRTYNLKPVDIVNCSEKSYYTPFRRLSYNETFNLLKYGKSI</sequence>
<dbReference type="AlphaFoldDB" id="A0A2H0YNT5"/>